<evidence type="ECO:0000256" key="11">
    <source>
        <dbReference type="ARBA" id="ARBA00023027"/>
    </source>
</evidence>
<proteinExistence type="inferred from homology"/>
<evidence type="ECO:0000256" key="1">
    <source>
        <dbReference type="ARBA" id="ARBA00002842"/>
    </source>
</evidence>
<dbReference type="AlphaFoldDB" id="A0A939G139"/>
<dbReference type="InterPro" id="IPR004099">
    <property type="entry name" value="Pyr_nucl-diS_OxRdtase_dimer"/>
</dbReference>
<dbReference type="GO" id="GO:0050660">
    <property type="term" value="F:flavin adenine dinucleotide binding"/>
    <property type="evidence" value="ECO:0007669"/>
    <property type="project" value="TreeGrafter"/>
</dbReference>
<feature type="domain" description="Pyridine nucleotide-disulphide oxidoreductase dimerisation" evidence="14">
    <location>
        <begin position="346"/>
        <end position="453"/>
    </location>
</feature>
<gene>
    <name evidence="16" type="primary">sthA</name>
    <name evidence="16" type="ORF">J1C48_11620</name>
</gene>
<evidence type="ECO:0000256" key="5">
    <source>
        <dbReference type="ARBA" id="ARBA00016603"/>
    </source>
</evidence>
<keyword evidence="11 13" id="KW-0520">NAD</keyword>
<comment type="cofactor">
    <cofactor evidence="13">
        <name>FAD</name>
        <dbReference type="ChEBI" id="CHEBI:57692"/>
    </cofactor>
    <text evidence="13">Binds 1 FAD per subunit.</text>
</comment>
<feature type="binding site" evidence="13">
    <location>
        <begin position="181"/>
        <end position="188"/>
    </location>
    <ligand>
        <name>NAD(+)</name>
        <dbReference type="ChEBI" id="CHEBI:57540"/>
    </ligand>
</feature>
<evidence type="ECO:0000256" key="6">
    <source>
        <dbReference type="ARBA" id="ARBA00022490"/>
    </source>
</evidence>
<keyword evidence="9" id="KW-0521">NADP</keyword>
<dbReference type="RefSeq" id="WP_207258018.1">
    <property type="nucleotide sequence ID" value="NZ_JAFMPP010000009.1"/>
</dbReference>
<evidence type="ECO:0000256" key="7">
    <source>
        <dbReference type="ARBA" id="ARBA00022630"/>
    </source>
</evidence>
<sequence>MEHFDFIVIGSGPSGRRAAIQAAKLGRKVLVVERGRKVGGVSVHTGTIPSKTLRETVLNLSGWRERGFYGRSYRVKQDITADDLRNRLHLTLGHEVEVLEHQFARNRVNTLRGEARFVDSHAIEVHGDEGEVHHLSANSFLIAVGTHPFRPNYIPFDGKTVLDSDEIVEIETLPRSLAVIGAGVIGVEYATIFNALDVRVTLIEPRDSMLDFIDKEIREDFTYQLRDSAMVLRFGNKVEKVEKQADGFCDIHLEGGRKVRAQMVLFAAGRMGSTRALNLEACGLSTDHRGRLKVDPKTLQTDVPHIYAAGDVIGFPSLASTSMEQGRVAACHALGVAAIEPPEYFPYGIYSVPEISTVGMTEAEVAERGIPYEVGLARFRETSRGHIMGLDRGMLKMIFSLKTRRLLGCHIVGEGATELIHIGQAVLNLKGTLDYFVENTFNYPTLAEAYKVAALDAFNRMGGVQIAPHITGED</sequence>
<protein>
    <recommendedName>
        <fullName evidence="5">Soluble pyridine nucleotide transhydrogenase</fullName>
        <ecNumber evidence="4">1.6.1.1</ecNumber>
    </recommendedName>
    <alternativeName>
        <fullName evidence="12">NAD(P)(+) transhydrogenase [B-specific]</fullName>
    </alternativeName>
</protein>
<dbReference type="NCBIfam" id="NF003585">
    <property type="entry name" value="PRK05249.1"/>
    <property type="match status" value="1"/>
</dbReference>
<feature type="binding site" evidence="13">
    <location>
        <position position="269"/>
    </location>
    <ligand>
        <name>NAD(+)</name>
        <dbReference type="ChEBI" id="CHEBI:57540"/>
    </ligand>
</feature>
<comment type="similarity">
    <text evidence="3">Belongs to the class-I pyridine nucleotide-disulfide oxidoreductase family.</text>
</comment>
<reference evidence="16" key="1">
    <citation type="submission" date="2021-03" db="EMBL/GenBank/DDBJ databases">
        <title>Whole genome sequence of Jiella sp. CQZ9-1.</title>
        <authorList>
            <person name="Tuo L."/>
        </authorList>
    </citation>
    <scope>NUCLEOTIDE SEQUENCE</scope>
    <source>
        <strain evidence="16">CQZ9-1</strain>
    </source>
</reference>
<evidence type="ECO:0000256" key="13">
    <source>
        <dbReference type="PIRSR" id="PIRSR000350-3"/>
    </source>
</evidence>
<evidence type="ECO:0000256" key="2">
    <source>
        <dbReference type="ARBA" id="ARBA00004496"/>
    </source>
</evidence>
<comment type="function">
    <text evidence="1">Conversion of NADPH, generated by peripheral catabolic pathways, to NADH, which can enter the respiratory chain for energy generation.</text>
</comment>
<evidence type="ECO:0000259" key="14">
    <source>
        <dbReference type="Pfam" id="PF02852"/>
    </source>
</evidence>
<keyword evidence="10 16" id="KW-0560">Oxidoreductase</keyword>
<name>A0A939G139_9HYPH</name>
<dbReference type="PANTHER" id="PTHR22912">
    <property type="entry name" value="DISULFIDE OXIDOREDUCTASE"/>
    <property type="match status" value="1"/>
</dbReference>
<dbReference type="SUPFAM" id="SSF55424">
    <property type="entry name" value="FAD/NAD-linked reductases, dimerisation (C-terminal) domain"/>
    <property type="match status" value="1"/>
</dbReference>
<accession>A0A939G139</accession>
<evidence type="ECO:0000256" key="4">
    <source>
        <dbReference type="ARBA" id="ARBA00012772"/>
    </source>
</evidence>
<evidence type="ECO:0000256" key="9">
    <source>
        <dbReference type="ARBA" id="ARBA00022857"/>
    </source>
</evidence>
<evidence type="ECO:0000313" key="16">
    <source>
        <dbReference type="EMBL" id="MBO0663227.1"/>
    </source>
</evidence>
<dbReference type="Proteomes" id="UP000664122">
    <property type="component" value="Unassembled WGS sequence"/>
</dbReference>
<feature type="binding site" evidence="13">
    <location>
        <position position="51"/>
    </location>
    <ligand>
        <name>FAD</name>
        <dbReference type="ChEBI" id="CHEBI:57692"/>
    </ligand>
</feature>
<keyword evidence="17" id="KW-1185">Reference proteome</keyword>
<dbReference type="InterPro" id="IPR016156">
    <property type="entry name" value="FAD/NAD-linked_Rdtase_dimer_sf"/>
</dbReference>
<evidence type="ECO:0000256" key="10">
    <source>
        <dbReference type="ARBA" id="ARBA00023002"/>
    </source>
</evidence>
<evidence type="ECO:0000256" key="12">
    <source>
        <dbReference type="ARBA" id="ARBA00031183"/>
    </source>
</evidence>
<dbReference type="InterPro" id="IPR023753">
    <property type="entry name" value="FAD/NAD-binding_dom"/>
</dbReference>
<evidence type="ECO:0000256" key="3">
    <source>
        <dbReference type="ARBA" id="ARBA00007532"/>
    </source>
</evidence>
<keyword evidence="6" id="KW-0963">Cytoplasm</keyword>
<evidence type="ECO:0000256" key="8">
    <source>
        <dbReference type="ARBA" id="ARBA00022827"/>
    </source>
</evidence>
<feature type="binding site" evidence="13">
    <location>
        <position position="311"/>
    </location>
    <ligand>
        <name>FAD</name>
        <dbReference type="ChEBI" id="CHEBI:57692"/>
    </ligand>
</feature>
<dbReference type="GO" id="GO:0006103">
    <property type="term" value="P:2-oxoglutarate metabolic process"/>
    <property type="evidence" value="ECO:0007669"/>
    <property type="project" value="TreeGrafter"/>
</dbReference>
<dbReference type="GO" id="GO:0003957">
    <property type="term" value="F:NAD(P)+ transhydrogenase (Si-specific) activity"/>
    <property type="evidence" value="ECO:0007669"/>
    <property type="project" value="UniProtKB-EC"/>
</dbReference>
<dbReference type="EC" id="1.6.1.1" evidence="4"/>
<dbReference type="Gene3D" id="3.30.390.30">
    <property type="match status" value="1"/>
</dbReference>
<comment type="subcellular location">
    <subcellularLocation>
        <location evidence="2">Cytoplasm</location>
    </subcellularLocation>
</comment>
<dbReference type="Gene3D" id="3.50.50.60">
    <property type="entry name" value="FAD/NAD(P)-binding domain"/>
    <property type="match status" value="2"/>
</dbReference>
<dbReference type="Pfam" id="PF02852">
    <property type="entry name" value="Pyr_redox_dim"/>
    <property type="match status" value="1"/>
</dbReference>
<dbReference type="PANTHER" id="PTHR22912:SF93">
    <property type="entry name" value="SOLUBLE PYRIDINE NUCLEOTIDE TRANSHYDROGENASE"/>
    <property type="match status" value="1"/>
</dbReference>
<dbReference type="InterPro" id="IPR036188">
    <property type="entry name" value="FAD/NAD-bd_sf"/>
</dbReference>
<dbReference type="InterPro" id="IPR001100">
    <property type="entry name" value="Pyr_nuc-diS_OxRdtase"/>
</dbReference>
<organism evidence="16 17">
    <name type="scientific">Jiella flava</name>
    <dbReference type="NCBI Taxonomy" id="2816857"/>
    <lineage>
        <taxon>Bacteria</taxon>
        <taxon>Pseudomonadati</taxon>
        <taxon>Pseudomonadota</taxon>
        <taxon>Alphaproteobacteria</taxon>
        <taxon>Hyphomicrobiales</taxon>
        <taxon>Aurantimonadaceae</taxon>
        <taxon>Jiella</taxon>
    </lineage>
</organism>
<evidence type="ECO:0000313" key="17">
    <source>
        <dbReference type="Proteomes" id="UP000664122"/>
    </source>
</evidence>
<keyword evidence="13" id="KW-0547">Nucleotide-binding</keyword>
<dbReference type="PIRSF" id="PIRSF000350">
    <property type="entry name" value="Mercury_reductase_MerA"/>
    <property type="match status" value="1"/>
</dbReference>
<evidence type="ECO:0000259" key="15">
    <source>
        <dbReference type="Pfam" id="PF07992"/>
    </source>
</evidence>
<comment type="caution">
    <text evidence="16">The sequence shown here is derived from an EMBL/GenBank/DDBJ whole genome shotgun (WGS) entry which is preliminary data.</text>
</comment>
<dbReference type="InterPro" id="IPR050151">
    <property type="entry name" value="Class-I_Pyr_Nuc-Dis_Oxidored"/>
</dbReference>
<dbReference type="PRINTS" id="PR00411">
    <property type="entry name" value="PNDRDTASEI"/>
</dbReference>
<dbReference type="EMBL" id="JAFMPP010000009">
    <property type="protein sequence ID" value="MBO0663227.1"/>
    <property type="molecule type" value="Genomic_DNA"/>
</dbReference>
<dbReference type="PRINTS" id="PR00368">
    <property type="entry name" value="FADPNR"/>
</dbReference>
<dbReference type="GO" id="GO:0004148">
    <property type="term" value="F:dihydrolipoyl dehydrogenase (NADH) activity"/>
    <property type="evidence" value="ECO:0007669"/>
    <property type="project" value="TreeGrafter"/>
</dbReference>
<dbReference type="GO" id="GO:0005829">
    <property type="term" value="C:cytosol"/>
    <property type="evidence" value="ECO:0007669"/>
    <property type="project" value="TreeGrafter"/>
</dbReference>
<keyword evidence="8 13" id="KW-0274">FAD</keyword>
<feature type="binding site" evidence="13">
    <location>
        <position position="204"/>
    </location>
    <ligand>
        <name>NAD(+)</name>
        <dbReference type="ChEBI" id="CHEBI:57540"/>
    </ligand>
</feature>
<dbReference type="FunFam" id="3.30.390.30:FF:000001">
    <property type="entry name" value="Dihydrolipoyl dehydrogenase"/>
    <property type="match status" value="1"/>
</dbReference>
<dbReference type="Pfam" id="PF07992">
    <property type="entry name" value="Pyr_redox_2"/>
    <property type="match status" value="1"/>
</dbReference>
<feature type="domain" description="FAD/NAD(P)-binding" evidence="15">
    <location>
        <begin position="4"/>
        <end position="326"/>
    </location>
</feature>
<dbReference type="SUPFAM" id="SSF51905">
    <property type="entry name" value="FAD/NAD(P)-binding domain"/>
    <property type="match status" value="1"/>
</dbReference>
<keyword evidence="7" id="KW-0285">Flavoprotein</keyword>